<sequence>MQPTAESYLCQFKTIPIEAWVLIIQLCRPCLSPMAKDLDHPRCAEDPSAKWRCYRCSKGQKFREPVPLDCIDVVHVFIQALDRYDNPQPGESSTRLRSCPSDNVTQASSGDICKKGGRARARLEPSGASAVPHYDPHPMALSWDVSQRATLPPGGRDQTPTRRFARWPSTPGRGIPNPNARTQPGTRGARNCDSSPVNTIFDYNELKAKFPWAQLDLSGGTERHMLPHQIVARRYQIFIIIHVATHPLFDRPVIIERRMCLYRASKTHRTQDSRIISRY</sequence>
<dbReference type="Proteomes" id="UP001302812">
    <property type="component" value="Unassembled WGS sequence"/>
</dbReference>
<dbReference type="RefSeq" id="XP_064666767.1">
    <property type="nucleotide sequence ID" value="XM_064818642.1"/>
</dbReference>
<reference evidence="2" key="2">
    <citation type="submission" date="2023-05" db="EMBL/GenBank/DDBJ databases">
        <authorList>
            <consortium name="Lawrence Berkeley National Laboratory"/>
            <person name="Steindorff A."/>
            <person name="Hensen N."/>
            <person name="Bonometti L."/>
            <person name="Westerberg I."/>
            <person name="Brannstrom I.O."/>
            <person name="Guillou S."/>
            <person name="Cros-Aarteil S."/>
            <person name="Calhoun S."/>
            <person name="Haridas S."/>
            <person name="Kuo A."/>
            <person name="Mondo S."/>
            <person name="Pangilinan J."/>
            <person name="Riley R."/>
            <person name="Labutti K."/>
            <person name="Andreopoulos B."/>
            <person name="Lipzen A."/>
            <person name="Chen C."/>
            <person name="Yanf M."/>
            <person name="Daum C."/>
            <person name="Ng V."/>
            <person name="Clum A."/>
            <person name="Ohm R."/>
            <person name="Martin F."/>
            <person name="Silar P."/>
            <person name="Natvig D."/>
            <person name="Lalanne C."/>
            <person name="Gautier V."/>
            <person name="Ament-Velasquez S.L."/>
            <person name="Kruys A."/>
            <person name="Hutchinson M.I."/>
            <person name="Powell A.J."/>
            <person name="Barry K."/>
            <person name="Miller A.N."/>
            <person name="Grigoriev I.V."/>
            <person name="Debuchy R."/>
            <person name="Gladieux P."/>
            <person name="Thoren M.H."/>
            <person name="Johannesson H."/>
        </authorList>
    </citation>
    <scope>NUCLEOTIDE SEQUENCE</scope>
    <source>
        <strain evidence="2">CBS 508.74</strain>
    </source>
</reference>
<evidence type="ECO:0000313" key="2">
    <source>
        <dbReference type="EMBL" id="KAK4109197.1"/>
    </source>
</evidence>
<organism evidence="2 3">
    <name type="scientific">Canariomyces notabilis</name>
    <dbReference type="NCBI Taxonomy" id="2074819"/>
    <lineage>
        <taxon>Eukaryota</taxon>
        <taxon>Fungi</taxon>
        <taxon>Dikarya</taxon>
        <taxon>Ascomycota</taxon>
        <taxon>Pezizomycotina</taxon>
        <taxon>Sordariomycetes</taxon>
        <taxon>Sordariomycetidae</taxon>
        <taxon>Sordariales</taxon>
        <taxon>Chaetomiaceae</taxon>
        <taxon>Canariomyces</taxon>
    </lineage>
</organism>
<comment type="caution">
    <text evidence="2">The sequence shown here is derived from an EMBL/GenBank/DDBJ whole genome shotgun (WGS) entry which is preliminary data.</text>
</comment>
<keyword evidence="3" id="KW-1185">Reference proteome</keyword>
<dbReference type="AlphaFoldDB" id="A0AAN6T9V3"/>
<dbReference type="GeneID" id="89942768"/>
<protein>
    <submittedName>
        <fullName evidence="2">Uncharacterized protein</fullName>
    </submittedName>
</protein>
<proteinExistence type="predicted"/>
<accession>A0AAN6T9V3</accession>
<dbReference type="EMBL" id="MU853358">
    <property type="protein sequence ID" value="KAK4109197.1"/>
    <property type="molecule type" value="Genomic_DNA"/>
</dbReference>
<evidence type="ECO:0000256" key="1">
    <source>
        <dbReference type="SAM" id="MobiDB-lite"/>
    </source>
</evidence>
<feature type="region of interest" description="Disordered" evidence="1">
    <location>
        <begin position="87"/>
        <end position="135"/>
    </location>
</feature>
<gene>
    <name evidence="2" type="ORF">N656DRAFT_831873</name>
</gene>
<feature type="region of interest" description="Disordered" evidence="1">
    <location>
        <begin position="148"/>
        <end position="193"/>
    </location>
</feature>
<evidence type="ECO:0000313" key="3">
    <source>
        <dbReference type="Proteomes" id="UP001302812"/>
    </source>
</evidence>
<feature type="compositionally biased region" description="Polar residues" evidence="1">
    <location>
        <begin position="89"/>
        <end position="109"/>
    </location>
</feature>
<name>A0AAN6T9V3_9PEZI</name>
<reference evidence="2" key="1">
    <citation type="journal article" date="2023" name="Mol. Phylogenet. Evol.">
        <title>Genome-scale phylogeny and comparative genomics of the fungal order Sordariales.</title>
        <authorList>
            <person name="Hensen N."/>
            <person name="Bonometti L."/>
            <person name="Westerberg I."/>
            <person name="Brannstrom I.O."/>
            <person name="Guillou S."/>
            <person name="Cros-Aarteil S."/>
            <person name="Calhoun S."/>
            <person name="Haridas S."/>
            <person name="Kuo A."/>
            <person name="Mondo S."/>
            <person name="Pangilinan J."/>
            <person name="Riley R."/>
            <person name="LaButti K."/>
            <person name="Andreopoulos B."/>
            <person name="Lipzen A."/>
            <person name="Chen C."/>
            <person name="Yan M."/>
            <person name="Daum C."/>
            <person name="Ng V."/>
            <person name="Clum A."/>
            <person name="Steindorff A."/>
            <person name="Ohm R.A."/>
            <person name="Martin F."/>
            <person name="Silar P."/>
            <person name="Natvig D.O."/>
            <person name="Lalanne C."/>
            <person name="Gautier V."/>
            <person name="Ament-Velasquez S.L."/>
            <person name="Kruys A."/>
            <person name="Hutchinson M.I."/>
            <person name="Powell A.J."/>
            <person name="Barry K."/>
            <person name="Miller A.N."/>
            <person name="Grigoriev I.V."/>
            <person name="Debuchy R."/>
            <person name="Gladieux P."/>
            <person name="Hiltunen Thoren M."/>
            <person name="Johannesson H."/>
        </authorList>
    </citation>
    <scope>NUCLEOTIDE SEQUENCE</scope>
    <source>
        <strain evidence="2">CBS 508.74</strain>
    </source>
</reference>